<dbReference type="PANTHER" id="PTHR33594">
    <property type="entry name" value="SUPERFAMILY HYDROLASE, PUTATIVE (AFU_ORTHOLOGUE AFUA_1G03035)-RELATED"/>
    <property type="match status" value="1"/>
</dbReference>
<accession>A0A7C2FWZ7</accession>
<dbReference type="CDD" id="cd00077">
    <property type="entry name" value="HDc"/>
    <property type="match status" value="1"/>
</dbReference>
<comment type="caution">
    <text evidence="2">The sequence shown here is derived from an EMBL/GenBank/DDBJ whole genome shotgun (WGS) entry which is preliminary data.</text>
</comment>
<dbReference type="Gene3D" id="1.10.3210.10">
    <property type="entry name" value="Hypothetical protein af1432"/>
    <property type="match status" value="1"/>
</dbReference>
<protein>
    <submittedName>
        <fullName evidence="2">HD domain-containing protein</fullName>
    </submittedName>
</protein>
<dbReference type="Pfam" id="PF01966">
    <property type="entry name" value="HD"/>
    <property type="match status" value="1"/>
</dbReference>
<evidence type="ECO:0000313" key="2">
    <source>
        <dbReference type="EMBL" id="HEF86944.1"/>
    </source>
</evidence>
<dbReference type="SMART" id="SM00471">
    <property type="entry name" value="HDc"/>
    <property type="match status" value="1"/>
</dbReference>
<dbReference type="InterPro" id="IPR006674">
    <property type="entry name" value="HD_domain"/>
</dbReference>
<proteinExistence type="predicted"/>
<name>A0A7C2FWZ7_9CREN</name>
<sequence>MCWWGVLKIIELLVKALLGSDFDHGYPHIERVLKWAERIVSTENLPVDRELLKTIVLLHDVGRIIGEPHAYYSGLVAEELLKEFSLDPAVIRRVVNAIQYHSFSYSRNHRIEPGSLEALVLSDADKLDALGIVGFIRVFIYSCRNGRSFEDTLKHFDEKIFKLSGEMKFRYSRLKASELVEKTMRLLNDLLAESRGLCEGQVF</sequence>
<dbReference type="SUPFAM" id="SSF109604">
    <property type="entry name" value="HD-domain/PDEase-like"/>
    <property type="match status" value="1"/>
</dbReference>
<dbReference type="EMBL" id="DSJT01000004">
    <property type="protein sequence ID" value="HEF86944.1"/>
    <property type="molecule type" value="Genomic_DNA"/>
</dbReference>
<organism evidence="2">
    <name type="scientific">Thermosphaera aggregans</name>
    <dbReference type="NCBI Taxonomy" id="54254"/>
    <lineage>
        <taxon>Archaea</taxon>
        <taxon>Thermoproteota</taxon>
        <taxon>Thermoprotei</taxon>
        <taxon>Desulfurococcales</taxon>
        <taxon>Desulfurococcaceae</taxon>
        <taxon>Thermosphaera</taxon>
    </lineage>
</organism>
<dbReference type="PROSITE" id="PS51831">
    <property type="entry name" value="HD"/>
    <property type="match status" value="1"/>
</dbReference>
<evidence type="ECO:0000259" key="1">
    <source>
        <dbReference type="PROSITE" id="PS51831"/>
    </source>
</evidence>
<feature type="domain" description="HD" evidence="1">
    <location>
        <begin position="25"/>
        <end position="130"/>
    </location>
</feature>
<dbReference type="PANTHER" id="PTHR33594:SF1">
    <property type="entry name" value="HD_PDEASE DOMAIN-CONTAINING PROTEIN"/>
    <property type="match status" value="1"/>
</dbReference>
<dbReference type="InterPro" id="IPR003607">
    <property type="entry name" value="HD/PDEase_dom"/>
</dbReference>
<gene>
    <name evidence="2" type="ORF">ENP55_01285</name>
</gene>
<reference evidence="2" key="1">
    <citation type="journal article" date="2020" name="mSystems">
        <title>Genome- and Community-Level Interaction Insights into Carbon Utilization and Element Cycling Functions of Hydrothermarchaeota in Hydrothermal Sediment.</title>
        <authorList>
            <person name="Zhou Z."/>
            <person name="Liu Y."/>
            <person name="Xu W."/>
            <person name="Pan J."/>
            <person name="Luo Z.H."/>
            <person name="Li M."/>
        </authorList>
    </citation>
    <scope>NUCLEOTIDE SEQUENCE [LARGE SCALE GENOMIC DNA]</scope>
    <source>
        <strain evidence="2">SpSt-23</strain>
    </source>
</reference>
<dbReference type="AlphaFoldDB" id="A0A7C2FWZ7"/>